<evidence type="ECO:0000256" key="1">
    <source>
        <dbReference type="ARBA" id="ARBA00022692"/>
    </source>
</evidence>
<evidence type="ECO:0000256" key="3">
    <source>
        <dbReference type="PROSITE-ProRule" id="PRU00043"/>
    </source>
</evidence>
<keyword evidence="1" id="KW-0812">Transmembrane</keyword>
<feature type="domain" description="Cadherin" evidence="4">
    <location>
        <begin position="10"/>
        <end position="99"/>
    </location>
</feature>
<organism evidence="5 6">
    <name type="scientific">Romanomermis culicivorax</name>
    <name type="common">Nematode worm</name>
    <dbReference type="NCBI Taxonomy" id="13658"/>
    <lineage>
        <taxon>Eukaryota</taxon>
        <taxon>Metazoa</taxon>
        <taxon>Ecdysozoa</taxon>
        <taxon>Nematoda</taxon>
        <taxon>Enoplea</taxon>
        <taxon>Dorylaimia</taxon>
        <taxon>Mermithida</taxon>
        <taxon>Mermithoidea</taxon>
        <taxon>Mermithidae</taxon>
        <taxon>Romanomermis</taxon>
    </lineage>
</organism>
<keyword evidence="2" id="KW-0472">Membrane</keyword>
<dbReference type="SMART" id="SM00112">
    <property type="entry name" value="CA"/>
    <property type="match status" value="1"/>
</dbReference>
<dbReference type="Pfam" id="PF00028">
    <property type="entry name" value="Cadherin"/>
    <property type="match status" value="1"/>
</dbReference>
<dbReference type="SUPFAM" id="SSF49313">
    <property type="entry name" value="Cadherin-like"/>
    <property type="match status" value="1"/>
</dbReference>
<dbReference type="Gene3D" id="2.60.40.60">
    <property type="entry name" value="Cadherins"/>
    <property type="match status" value="1"/>
</dbReference>
<proteinExistence type="predicted"/>
<dbReference type="CDD" id="cd11304">
    <property type="entry name" value="Cadherin_repeat"/>
    <property type="match status" value="1"/>
</dbReference>
<dbReference type="WBParaSite" id="nRc.2.0.1.t24021-RA">
    <property type="protein sequence ID" value="nRc.2.0.1.t24021-RA"/>
    <property type="gene ID" value="nRc.2.0.1.g24021"/>
</dbReference>
<evidence type="ECO:0000313" key="6">
    <source>
        <dbReference type="WBParaSite" id="nRc.2.0.1.t24021-RA"/>
    </source>
</evidence>
<dbReference type="PANTHER" id="PTHR24026:SF126">
    <property type="entry name" value="PROTOCADHERIN FAT 4"/>
    <property type="match status" value="1"/>
</dbReference>
<dbReference type="AlphaFoldDB" id="A0A915JEM0"/>
<keyword evidence="2" id="KW-1133">Transmembrane helix</keyword>
<sequence length="117" mass="13552">NNYTDESKEIVKVQAVDYDADSNADIRFSLKKTAASEDWKYFKMDSIFGRLYPRLAFDYEKQERYYLFIEACDRGDPPLCSECDISIEITDKDDNCPIFDQRAFAVCKVSLDPTSQS</sequence>
<evidence type="ECO:0000313" key="5">
    <source>
        <dbReference type="Proteomes" id="UP000887565"/>
    </source>
</evidence>
<evidence type="ECO:0000256" key="2">
    <source>
        <dbReference type="ARBA" id="ARBA00022989"/>
    </source>
</evidence>
<dbReference type="GO" id="GO:0005886">
    <property type="term" value="C:plasma membrane"/>
    <property type="evidence" value="ECO:0007669"/>
    <property type="project" value="UniProtKB-SubCell"/>
</dbReference>
<keyword evidence="3" id="KW-0106">Calcium</keyword>
<dbReference type="InterPro" id="IPR015919">
    <property type="entry name" value="Cadherin-like_sf"/>
</dbReference>
<dbReference type="PROSITE" id="PS50268">
    <property type="entry name" value="CADHERIN_2"/>
    <property type="match status" value="1"/>
</dbReference>
<dbReference type="InterPro" id="IPR002126">
    <property type="entry name" value="Cadherin-like_dom"/>
</dbReference>
<reference evidence="6" key="1">
    <citation type="submission" date="2022-11" db="UniProtKB">
        <authorList>
            <consortium name="WormBaseParasite"/>
        </authorList>
    </citation>
    <scope>IDENTIFICATION</scope>
</reference>
<dbReference type="FunFam" id="2.60.40.60:FF:000092">
    <property type="entry name" value="Protocadherin 8"/>
    <property type="match status" value="1"/>
</dbReference>
<accession>A0A915JEM0</accession>
<keyword evidence="5" id="KW-1185">Reference proteome</keyword>
<protein>
    <submittedName>
        <fullName evidence="6">Cadherin domain-containing protein</fullName>
    </submittedName>
</protein>
<dbReference type="PRINTS" id="PR00205">
    <property type="entry name" value="CADHERIN"/>
</dbReference>
<name>A0A915JEM0_ROMCU</name>
<dbReference type="Proteomes" id="UP000887565">
    <property type="component" value="Unplaced"/>
</dbReference>
<dbReference type="PANTHER" id="PTHR24026">
    <property type="entry name" value="FAT ATYPICAL CADHERIN-RELATED"/>
    <property type="match status" value="1"/>
</dbReference>
<dbReference type="GO" id="GO:0005509">
    <property type="term" value="F:calcium ion binding"/>
    <property type="evidence" value="ECO:0007669"/>
    <property type="project" value="UniProtKB-UniRule"/>
</dbReference>
<evidence type="ECO:0000259" key="4">
    <source>
        <dbReference type="PROSITE" id="PS50268"/>
    </source>
</evidence>
<dbReference type="GO" id="GO:0007156">
    <property type="term" value="P:homophilic cell adhesion via plasma membrane adhesion molecules"/>
    <property type="evidence" value="ECO:0007669"/>
    <property type="project" value="InterPro"/>
</dbReference>